<evidence type="ECO:0000313" key="1">
    <source>
        <dbReference type="EMBL" id="KAH3746625.1"/>
    </source>
</evidence>
<reference evidence="1" key="1">
    <citation type="journal article" date="2019" name="bioRxiv">
        <title>The Genome of the Zebra Mussel, Dreissena polymorpha: A Resource for Invasive Species Research.</title>
        <authorList>
            <person name="McCartney M.A."/>
            <person name="Auch B."/>
            <person name="Kono T."/>
            <person name="Mallez S."/>
            <person name="Zhang Y."/>
            <person name="Obille A."/>
            <person name="Becker A."/>
            <person name="Abrahante J.E."/>
            <person name="Garbe J."/>
            <person name="Badalamenti J.P."/>
            <person name="Herman A."/>
            <person name="Mangelson H."/>
            <person name="Liachko I."/>
            <person name="Sullivan S."/>
            <person name="Sone E.D."/>
            <person name="Koren S."/>
            <person name="Silverstein K.A.T."/>
            <person name="Beckman K.B."/>
            <person name="Gohl D.M."/>
        </authorList>
    </citation>
    <scope>NUCLEOTIDE SEQUENCE</scope>
    <source>
        <strain evidence="1">Duluth1</strain>
        <tissue evidence="1">Whole animal</tissue>
    </source>
</reference>
<reference evidence="1" key="2">
    <citation type="submission" date="2020-11" db="EMBL/GenBank/DDBJ databases">
        <authorList>
            <person name="McCartney M.A."/>
            <person name="Auch B."/>
            <person name="Kono T."/>
            <person name="Mallez S."/>
            <person name="Becker A."/>
            <person name="Gohl D.M."/>
            <person name="Silverstein K.A.T."/>
            <person name="Koren S."/>
            <person name="Bechman K.B."/>
            <person name="Herman A."/>
            <person name="Abrahante J.E."/>
            <person name="Garbe J."/>
        </authorList>
    </citation>
    <scope>NUCLEOTIDE SEQUENCE</scope>
    <source>
        <strain evidence="1">Duluth1</strain>
        <tissue evidence="1">Whole animal</tissue>
    </source>
</reference>
<dbReference type="Proteomes" id="UP000828390">
    <property type="component" value="Unassembled WGS sequence"/>
</dbReference>
<protein>
    <submittedName>
        <fullName evidence="1">Uncharacterized protein</fullName>
    </submittedName>
</protein>
<sequence length="54" mass="5975">MIHMGLSLLTVALESGADNISQFASLIYLVKDDMCRYLFMVSSYLFSPAKGRGI</sequence>
<dbReference type="EMBL" id="JAIWYP010000010">
    <property type="protein sequence ID" value="KAH3746625.1"/>
    <property type="molecule type" value="Genomic_DNA"/>
</dbReference>
<comment type="caution">
    <text evidence="1">The sequence shown here is derived from an EMBL/GenBank/DDBJ whole genome shotgun (WGS) entry which is preliminary data.</text>
</comment>
<keyword evidence="2" id="KW-1185">Reference proteome</keyword>
<name>A0A9D4DDN9_DREPO</name>
<gene>
    <name evidence="1" type="ORF">DPMN_181034</name>
</gene>
<evidence type="ECO:0000313" key="2">
    <source>
        <dbReference type="Proteomes" id="UP000828390"/>
    </source>
</evidence>
<accession>A0A9D4DDN9</accession>
<organism evidence="1 2">
    <name type="scientific">Dreissena polymorpha</name>
    <name type="common">Zebra mussel</name>
    <name type="synonym">Mytilus polymorpha</name>
    <dbReference type="NCBI Taxonomy" id="45954"/>
    <lineage>
        <taxon>Eukaryota</taxon>
        <taxon>Metazoa</taxon>
        <taxon>Spiralia</taxon>
        <taxon>Lophotrochozoa</taxon>
        <taxon>Mollusca</taxon>
        <taxon>Bivalvia</taxon>
        <taxon>Autobranchia</taxon>
        <taxon>Heteroconchia</taxon>
        <taxon>Euheterodonta</taxon>
        <taxon>Imparidentia</taxon>
        <taxon>Neoheterodontei</taxon>
        <taxon>Myida</taxon>
        <taxon>Dreissenoidea</taxon>
        <taxon>Dreissenidae</taxon>
        <taxon>Dreissena</taxon>
    </lineage>
</organism>
<proteinExistence type="predicted"/>
<dbReference type="AlphaFoldDB" id="A0A9D4DDN9"/>